<feature type="domain" description="G-patch" evidence="2">
    <location>
        <begin position="264"/>
        <end position="310"/>
    </location>
</feature>
<keyword evidence="4" id="KW-1185">Reference proteome</keyword>
<organism evidence="3 4">
    <name type="scientific">Panicum virgatum</name>
    <name type="common">Blackwell switchgrass</name>
    <dbReference type="NCBI Taxonomy" id="38727"/>
    <lineage>
        <taxon>Eukaryota</taxon>
        <taxon>Viridiplantae</taxon>
        <taxon>Streptophyta</taxon>
        <taxon>Embryophyta</taxon>
        <taxon>Tracheophyta</taxon>
        <taxon>Spermatophyta</taxon>
        <taxon>Magnoliopsida</taxon>
        <taxon>Liliopsida</taxon>
        <taxon>Poales</taxon>
        <taxon>Poaceae</taxon>
        <taxon>PACMAD clade</taxon>
        <taxon>Panicoideae</taxon>
        <taxon>Panicodae</taxon>
        <taxon>Paniceae</taxon>
        <taxon>Panicinae</taxon>
        <taxon>Panicum</taxon>
        <taxon>Panicum sect. Hiantes</taxon>
    </lineage>
</organism>
<evidence type="ECO:0000313" key="4">
    <source>
        <dbReference type="Proteomes" id="UP000823388"/>
    </source>
</evidence>
<accession>A0A8T0XH65</accession>
<evidence type="ECO:0000256" key="1">
    <source>
        <dbReference type="SAM" id="Coils"/>
    </source>
</evidence>
<gene>
    <name evidence="3" type="ORF">PVAP13_1KG241815</name>
</gene>
<sequence>MGFAFKASFHHRASLFKELTDDEDQDSNMCFMAKNSKVTSPSSSDDELDNEVEATKLVKKYGKGAATKMMELIMKLDDADETLETQEELLRLEREESKALEKDLANEREENKMLVDSIKVKDGTLLELKGSLSSEKEKVDDLTRKFSFVNDTNTFLRKDNEKLQESITSLQANHTALEVQINTLLESASKTREIFNSSSPSTSNGCAWCYNINIQTCASNHVEMNAMKKEISRLTQLLQEEAASHAQVLKKNPSMRVGEFEKHTKGFGSKYMSKFVFEKGKGLGRNGQDTPHAIPFIKNKNKAALGAQGGLVNMTTPIRKTNDVVQESSLVKFVKRGTTSDEGAKIVASSSKEYKFNASNPTKIKAQESSHVSFYANYVLIRNHRGKMVSKFVGHRTWNTKVKSHVWVPKVLVTNIRGPKYYWVPKRKE</sequence>
<evidence type="ECO:0000313" key="3">
    <source>
        <dbReference type="EMBL" id="KAG2658667.1"/>
    </source>
</evidence>
<keyword evidence="1" id="KW-0175">Coiled coil</keyword>
<dbReference type="InterPro" id="IPR000467">
    <property type="entry name" value="G_patch_dom"/>
</dbReference>
<dbReference type="Proteomes" id="UP000823388">
    <property type="component" value="Chromosome 1K"/>
</dbReference>
<evidence type="ECO:0000259" key="2">
    <source>
        <dbReference type="PROSITE" id="PS50174"/>
    </source>
</evidence>
<dbReference type="PROSITE" id="PS50174">
    <property type="entry name" value="G_PATCH"/>
    <property type="match status" value="1"/>
</dbReference>
<dbReference type="PANTHER" id="PTHR47423">
    <property type="entry name" value="G-PATCH DOMAIN CONTAINING PROTEIN"/>
    <property type="match status" value="1"/>
</dbReference>
<feature type="coiled-coil region" evidence="1">
    <location>
        <begin position="69"/>
        <end position="180"/>
    </location>
</feature>
<dbReference type="EMBL" id="CM029037">
    <property type="protein sequence ID" value="KAG2658667.1"/>
    <property type="molecule type" value="Genomic_DNA"/>
</dbReference>
<reference evidence="3" key="1">
    <citation type="submission" date="2020-05" db="EMBL/GenBank/DDBJ databases">
        <title>WGS assembly of Panicum virgatum.</title>
        <authorList>
            <person name="Lovell J.T."/>
            <person name="Jenkins J."/>
            <person name="Shu S."/>
            <person name="Juenger T.E."/>
            <person name="Schmutz J."/>
        </authorList>
    </citation>
    <scope>NUCLEOTIDE SEQUENCE</scope>
    <source>
        <strain evidence="3">AP13</strain>
    </source>
</reference>
<protein>
    <recommendedName>
        <fullName evidence="2">G-patch domain-containing protein</fullName>
    </recommendedName>
</protein>
<dbReference type="PANTHER" id="PTHR47423:SF2">
    <property type="entry name" value="PROTEIN SQS1"/>
    <property type="match status" value="1"/>
</dbReference>
<proteinExistence type="predicted"/>
<dbReference type="AlphaFoldDB" id="A0A8T0XH65"/>
<comment type="caution">
    <text evidence="3">The sequence shown here is derived from an EMBL/GenBank/DDBJ whole genome shotgun (WGS) entry which is preliminary data.</text>
</comment>
<name>A0A8T0XH65_PANVG</name>
<dbReference type="GO" id="GO:0003676">
    <property type="term" value="F:nucleic acid binding"/>
    <property type="evidence" value="ECO:0007669"/>
    <property type="project" value="InterPro"/>
</dbReference>